<dbReference type="SUPFAM" id="SSF48403">
    <property type="entry name" value="Ankyrin repeat"/>
    <property type="match status" value="1"/>
</dbReference>
<dbReference type="PROSITE" id="PS50297">
    <property type="entry name" value="ANK_REP_REGION"/>
    <property type="match status" value="2"/>
</dbReference>
<evidence type="ECO:0000256" key="1">
    <source>
        <dbReference type="ARBA" id="ARBA00022737"/>
    </source>
</evidence>
<name>D1AYD8_STRM9</name>
<dbReference type="PROSITE" id="PS50088">
    <property type="entry name" value="ANK_REPEAT"/>
    <property type="match status" value="2"/>
</dbReference>
<evidence type="ECO:0000313" key="5">
    <source>
        <dbReference type="Proteomes" id="UP000002072"/>
    </source>
</evidence>
<dbReference type="STRING" id="519441.Smon_0846"/>
<gene>
    <name evidence="4" type="ordered locus">Smon_0846</name>
</gene>
<dbReference type="SMART" id="SM00248">
    <property type="entry name" value="ANK"/>
    <property type="match status" value="4"/>
</dbReference>
<dbReference type="InterPro" id="IPR036770">
    <property type="entry name" value="Ankyrin_rpt-contain_sf"/>
</dbReference>
<dbReference type="PANTHER" id="PTHR24126:SF61">
    <property type="entry name" value="CHROMOSOME UNDETERMINED SCAFFOLD_2, WHOLE GENOME SHOTGUN SEQUENCE"/>
    <property type="match status" value="1"/>
</dbReference>
<protein>
    <submittedName>
        <fullName evidence="4">Ankyrin</fullName>
    </submittedName>
</protein>
<dbReference type="AlphaFoldDB" id="D1AYD8"/>
<accession>D1AYD8</accession>
<dbReference type="Pfam" id="PF12796">
    <property type="entry name" value="Ank_2"/>
    <property type="match status" value="2"/>
</dbReference>
<evidence type="ECO:0000256" key="3">
    <source>
        <dbReference type="PROSITE-ProRule" id="PRU00023"/>
    </source>
</evidence>
<dbReference type="Gene3D" id="1.25.40.20">
    <property type="entry name" value="Ankyrin repeat-containing domain"/>
    <property type="match status" value="1"/>
</dbReference>
<dbReference type="GeneID" id="29673866"/>
<dbReference type="EMBL" id="CP001779">
    <property type="protein sequence ID" value="ACZ01314.1"/>
    <property type="molecule type" value="Genomic_DNA"/>
</dbReference>
<sequence length="230" mass="26147">MKKILLLLSIIMLNMNIFAEDLLISKEKLEVEEKKEKILNEFFTAIKFSNNTLAVSYISGDEERNISIYPNEAYSPGFAPIVKKGVEKVDINAENKIGETALMVAIEYNNIYILEELLKKDVNVNVRHNVLGKYPLHTAIFFENFEAVKLLVEKYPEMVNFQSDVDGWHPLEDAALKGNYEIAKFLIEKGANPLHKDFNGGNAIDLAANFGKGDIVKLLRDKIKELRNNK</sequence>
<keyword evidence="5" id="KW-1185">Reference proteome</keyword>
<dbReference type="Proteomes" id="UP000002072">
    <property type="component" value="Chromosome"/>
</dbReference>
<dbReference type="InterPro" id="IPR002110">
    <property type="entry name" value="Ankyrin_rpt"/>
</dbReference>
<evidence type="ECO:0000313" key="4">
    <source>
        <dbReference type="EMBL" id="ACZ01314.1"/>
    </source>
</evidence>
<reference evidence="4 5" key="1">
    <citation type="journal article" date="2009" name="Stand. Genomic Sci.">
        <title>Complete genome sequence of Streptobacillus moniliformis type strain (9901T).</title>
        <authorList>
            <person name="Nolan M."/>
            <person name="Gronow S."/>
            <person name="Lapidus A."/>
            <person name="Ivanova N."/>
            <person name="Copeland A."/>
            <person name="Lucas S."/>
            <person name="Del Rio T.G."/>
            <person name="Chen F."/>
            <person name="Tice H."/>
            <person name="Pitluck S."/>
            <person name="Cheng J.F."/>
            <person name="Sims D."/>
            <person name="Meincke L."/>
            <person name="Bruce D."/>
            <person name="Goodwin L."/>
            <person name="Brettin T."/>
            <person name="Han C."/>
            <person name="Detter J.C."/>
            <person name="Ovchinikova G."/>
            <person name="Pati A."/>
            <person name="Mavromatis K."/>
            <person name="Mikhailova N."/>
            <person name="Chen A."/>
            <person name="Palaniappan K."/>
            <person name="Land M."/>
            <person name="Hauser L."/>
            <person name="Chang Y.J."/>
            <person name="Jeffries C.D."/>
            <person name="Rohde M."/>
            <person name="Sproer C."/>
            <person name="Goker M."/>
            <person name="Bristow J."/>
            <person name="Eisen J.A."/>
            <person name="Markowitz V."/>
            <person name="Hugenholtz P."/>
            <person name="Kyrpides N.C."/>
            <person name="Klenk H.P."/>
            <person name="Chain P."/>
        </authorList>
    </citation>
    <scope>NUCLEOTIDE SEQUENCE [LARGE SCALE GENOMIC DNA]</scope>
    <source>
        <strain evidence="5">ATCC 14647 / DSM 12112 / NCTC 10651 / 9901</strain>
    </source>
</reference>
<dbReference type="OrthoDB" id="79797at2"/>
<dbReference type="KEGG" id="smf:Smon_0846"/>
<organism evidence="4 5">
    <name type="scientific">Streptobacillus moniliformis (strain ATCC 14647 / DSM 12112 / NCTC 10651 / 9901)</name>
    <dbReference type="NCBI Taxonomy" id="519441"/>
    <lineage>
        <taxon>Bacteria</taxon>
        <taxon>Fusobacteriati</taxon>
        <taxon>Fusobacteriota</taxon>
        <taxon>Fusobacteriia</taxon>
        <taxon>Fusobacteriales</taxon>
        <taxon>Leptotrichiaceae</taxon>
        <taxon>Streptobacillus</taxon>
    </lineage>
</organism>
<feature type="repeat" description="ANK" evidence="3">
    <location>
        <begin position="97"/>
        <end position="129"/>
    </location>
</feature>
<dbReference type="HOGENOM" id="CLU_1085025_0_0_0"/>
<keyword evidence="2 3" id="KW-0040">ANK repeat</keyword>
<evidence type="ECO:0000256" key="2">
    <source>
        <dbReference type="ARBA" id="ARBA00023043"/>
    </source>
</evidence>
<dbReference type="PANTHER" id="PTHR24126">
    <property type="entry name" value="ANKYRIN REPEAT, PH AND SEC7 DOMAIN CONTAINING PROTEIN SECG-RELATED"/>
    <property type="match status" value="1"/>
</dbReference>
<proteinExistence type="predicted"/>
<dbReference type="eggNOG" id="COG0666">
    <property type="taxonomic scope" value="Bacteria"/>
</dbReference>
<keyword evidence="1" id="KW-0677">Repeat</keyword>
<dbReference type="RefSeq" id="WP_012858864.1">
    <property type="nucleotide sequence ID" value="NC_013515.1"/>
</dbReference>
<feature type="repeat" description="ANK" evidence="3">
    <location>
        <begin position="166"/>
        <end position="198"/>
    </location>
</feature>